<dbReference type="Gene3D" id="3.30.420.10">
    <property type="entry name" value="Ribonuclease H-like superfamily/Ribonuclease H"/>
    <property type="match status" value="1"/>
</dbReference>
<evidence type="ECO:0000313" key="1">
    <source>
        <dbReference type="EMBL" id="RPA96197.1"/>
    </source>
</evidence>
<keyword evidence="2" id="KW-1185">Reference proteome</keyword>
<evidence type="ECO:0008006" key="3">
    <source>
        <dbReference type="Google" id="ProtNLM"/>
    </source>
</evidence>
<dbReference type="GO" id="GO:0003676">
    <property type="term" value="F:nucleic acid binding"/>
    <property type="evidence" value="ECO:0007669"/>
    <property type="project" value="InterPro"/>
</dbReference>
<dbReference type="AlphaFoldDB" id="A0A3N4JFY4"/>
<organism evidence="1 2">
    <name type="scientific">Choiromyces venosus 120613-1</name>
    <dbReference type="NCBI Taxonomy" id="1336337"/>
    <lineage>
        <taxon>Eukaryota</taxon>
        <taxon>Fungi</taxon>
        <taxon>Dikarya</taxon>
        <taxon>Ascomycota</taxon>
        <taxon>Pezizomycotina</taxon>
        <taxon>Pezizomycetes</taxon>
        <taxon>Pezizales</taxon>
        <taxon>Tuberaceae</taxon>
        <taxon>Choiromyces</taxon>
    </lineage>
</organism>
<proteinExistence type="predicted"/>
<sequence length="71" mass="8392">LREDNALSHNSNFTNQELMREGIAKVDWPPNSSDFNPIEYIWRLMEWRILCHRGTESVTTPRAMELFLKEG</sequence>
<dbReference type="EMBL" id="ML120417">
    <property type="protein sequence ID" value="RPA96197.1"/>
    <property type="molecule type" value="Genomic_DNA"/>
</dbReference>
<dbReference type="Proteomes" id="UP000276215">
    <property type="component" value="Unassembled WGS sequence"/>
</dbReference>
<gene>
    <name evidence="1" type="ORF">L873DRAFT_1695450</name>
</gene>
<protein>
    <recommendedName>
        <fullName evidence="3">Tc1-like transposase DDE domain-containing protein</fullName>
    </recommendedName>
</protein>
<dbReference type="OrthoDB" id="3242359at2759"/>
<dbReference type="InterPro" id="IPR036397">
    <property type="entry name" value="RNaseH_sf"/>
</dbReference>
<feature type="non-terminal residue" evidence="1">
    <location>
        <position position="1"/>
    </location>
</feature>
<accession>A0A3N4JFY4</accession>
<reference evidence="1 2" key="1">
    <citation type="journal article" date="2018" name="Nat. Ecol. Evol.">
        <title>Pezizomycetes genomes reveal the molecular basis of ectomycorrhizal truffle lifestyle.</title>
        <authorList>
            <person name="Murat C."/>
            <person name="Payen T."/>
            <person name="Noel B."/>
            <person name="Kuo A."/>
            <person name="Morin E."/>
            <person name="Chen J."/>
            <person name="Kohler A."/>
            <person name="Krizsan K."/>
            <person name="Balestrini R."/>
            <person name="Da Silva C."/>
            <person name="Montanini B."/>
            <person name="Hainaut M."/>
            <person name="Levati E."/>
            <person name="Barry K.W."/>
            <person name="Belfiori B."/>
            <person name="Cichocki N."/>
            <person name="Clum A."/>
            <person name="Dockter R.B."/>
            <person name="Fauchery L."/>
            <person name="Guy J."/>
            <person name="Iotti M."/>
            <person name="Le Tacon F."/>
            <person name="Lindquist E.A."/>
            <person name="Lipzen A."/>
            <person name="Malagnac F."/>
            <person name="Mello A."/>
            <person name="Molinier V."/>
            <person name="Miyauchi S."/>
            <person name="Poulain J."/>
            <person name="Riccioni C."/>
            <person name="Rubini A."/>
            <person name="Sitrit Y."/>
            <person name="Splivallo R."/>
            <person name="Traeger S."/>
            <person name="Wang M."/>
            <person name="Zifcakova L."/>
            <person name="Wipf D."/>
            <person name="Zambonelli A."/>
            <person name="Paolocci F."/>
            <person name="Nowrousian M."/>
            <person name="Ottonello S."/>
            <person name="Baldrian P."/>
            <person name="Spatafora J.W."/>
            <person name="Henrissat B."/>
            <person name="Nagy L.G."/>
            <person name="Aury J.M."/>
            <person name="Wincker P."/>
            <person name="Grigoriev I.V."/>
            <person name="Bonfante P."/>
            <person name="Martin F.M."/>
        </authorList>
    </citation>
    <scope>NUCLEOTIDE SEQUENCE [LARGE SCALE GENOMIC DNA]</scope>
    <source>
        <strain evidence="1 2">120613-1</strain>
    </source>
</reference>
<evidence type="ECO:0000313" key="2">
    <source>
        <dbReference type="Proteomes" id="UP000276215"/>
    </source>
</evidence>
<name>A0A3N4JFY4_9PEZI</name>